<name>A0A7X4GFE9_9SPHN</name>
<feature type="region of interest" description="Disordered" evidence="1">
    <location>
        <begin position="303"/>
        <end position="348"/>
    </location>
</feature>
<evidence type="ECO:0000313" key="4">
    <source>
        <dbReference type="Proteomes" id="UP000465810"/>
    </source>
</evidence>
<feature type="region of interest" description="Disordered" evidence="1">
    <location>
        <begin position="524"/>
        <end position="547"/>
    </location>
</feature>
<feature type="transmembrane region" description="Helical" evidence="2">
    <location>
        <begin position="20"/>
        <end position="44"/>
    </location>
</feature>
<evidence type="ECO:0000313" key="3">
    <source>
        <dbReference type="EMBL" id="MYL96554.1"/>
    </source>
</evidence>
<dbReference type="AlphaFoldDB" id="A0A7X4GFE9"/>
<protein>
    <submittedName>
        <fullName evidence="3">Uncharacterized protein</fullName>
    </submittedName>
</protein>
<evidence type="ECO:0000256" key="2">
    <source>
        <dbReference type="SAM" id="Phobius"/>
    </source>
</evidence>
<reference evidence="3 4" key="1">
    <citation type="submission" date="2019-12" db="EMBL/GenBank/DDBJ databases">
        <authorList>
            <person name="Feng G."/>
            <person name="Zhu H."/>
        </authorList>
    </citation>
    <scope>NUCLEOTIDE SEQUENCE [LARGE SCALE GENOMIC DNA]</scope>
    <source>
        <strain evidence="3 4">FGD1</strain>
    </source>
</reference>
<gene>
    <name evidence="3" type="ORF">GR702_02035</name>
</gene>
<feature type="region of interest" description="Disordered" evidence="1">
    <location>
        <begin position="447"/>
        <end position="478"/>
    </location>
</feature>
<comment type="caution">
    <text evidence="3">The sequence shown here is derived from an EMBL/GenBank/DDBJ whole genome shotgun (WGS) entry which is preliminary data.</text>
</comment>
<feature type="compositionally biased region" description="Low complexity" evidence="1">
    <location>
        <begin position="524"/>
        <end position="535"/>
    </location>
</feature>
<keyword evidence="2" id="KW-1133">Transmembrane helix</keyword>
<feature type="region of interest" description="Disordered" evidence="1">
    <location>
        <begin position="96"/>
        <end position="206"/>
    </location>
</feature>
<feature type="compositionally biased region" description="Low complexity" evidence="1">
    <location>
        <begin position="96"/>
        <end position="106"/>
    </location>
</feature>
<feature type="compositionally biased region" description="Basic and acidic residues" evidence="1">
    <location>
        <begin position="146"/>
        <end position="169"/>
    </location>
</feature>
<keyword evidence="2" id="KW-0472">Membrane</keyword>
<feature type="transmembrane region" description="Helical" evidence="2">
    <location>
        <begin position="64"/>
        <end position="88"/>
    </location>
</feature>
<dbReference type="EMBL" id="WVTD01000001">
    <property type="protein sequence ID" value="MYL96554.1"/>
    <property type="molecule type" value="Genomic_DNA"/>
</dbReference>
<keyword evidence="2" id="KW-0812">Transmembrane</keyword>
<evidence type="ECO:0000256" key="1">
    <source>
        <dbReference type="SAM" id="MobiDB-lite"/>
    </source>
</evidence>
<feature type="region of interest" description="Disordered" evidence="1">
    <location>
        <begin position="576"/>
        <end position="653"/>
    </location>
</feature>
<feature type="compositionally biased region" description="Basic and acidic residues" evidence="1">
    <location>
        <begin position="327"/>
        <end position="336"/>
    </location>
</feature>
<proteinExistence type="predicted"/>
<keyword evidence="4" id="KW-1185">Reference proteome</keyword>
<sequence length="669" mass="70263">MADQKRRNAGAEPISRHPLFPAIVALWGGAFFGLASIAVSPALIERLVLATGIDRIVPMAAPPLGTTTRILLALAATTLGAIAGFLAARRFARPASGSAQAPGSSADFDFEEGEAPRRSRMPGRQRALAALEDAPTDETQAPAAARDADEREPARHEPARHEPARHEPAAEQPQILNVADLDLDDLDGPASIRETDLQGDDQAERPAPAFRPHISAVELDEDEAQASLPAWLDAEAAWREPEPGSPSGEGAVLPSIPEGERGFQQIFQAQLDQAGIGQDAIARSDDQAGPGFKLLPRLQSIGSAAAEPPRADASDAAAPEHMSAVSTRKDTQRAFEARPTAEATAEATAARRIAEADLQDLSPVELLERLALAMAERRERARRVAETAAPSVPAPPVVSAEFTPLREVSPAGESAASGARPFDAPPAFERLAPAPFAAPAPFLVPVVDSPEDAQGTIDVSPHGGGETALAEPSPVPQALRPLSFGEEAEVEGSLPGYVPPRHIGLTAVDSPPFAAPPFSAPPFSAASFPTSPFLDTDAEQEDDEETALQQGYSSLLNLSRQAGARRNMARAIRFAEPEPLPADEGEEAEASHWPRAVQDDADGEQMAHQTSFARPTLASPPAQSADTASDGEERLFDAPGTRPDASSPEATERALRAALATLQRMSGAA</sequence>
<dbReference type="Proteomes" id="UP000465810">
    <property type="component" value="Unassembled WGS sequence"/>
</dbReference>
<organism evidence="3 4">
    <name type="scientific">Novosphingobium silvae</name>
    <dbReference type="NCBI Taxonomy" id="2692619"/>
    <lineage>
        <taxon>Bacteria</taxon>
        <taxon>Pseudomonadati</taxon>
        <taxon>Pseudomonadota</taxon>
        <taxon>Alphaproteobacteria</taxon>
        <taxon>Sphingomonadales</taxon>
        <taxon>Sphingomonadaceae</taxon>
        <taxon>Novosphingobium</taxon>
    </lineage>
</organism>
<dbReference type="RefSeq" id="WP_160984267.1">
    <property type="nucleotide sequence ID" value="NZ_WVTD01000001.1"/>
</dbReference>
<feature type="compositionally biased region" description="Acidic residues" evidence="1">
    <location>
        <begin position="536"/>
        <end position="546"/>
    </location>
</feature>
<accession>A0A7X4GFE9</accession>
<feature type="compositionally biased region" description="Low complexity" evidence="1">
    <location>
        <begin position="337"/>
        <end position="348"/>
    </location>
</feature>